<protein>
    <submittedName>
        <fullName evidence="2">Uncharacterized protein</fullName>
    </submittedName>
</protein>
<organism evidence="2">
    <name type="scientific">bioreactor metagenome</name>
    <dbReference type="NCBI Taxonomy" id="1076179"/>
    <lineage>
        <taxon>unclassified sequences</taxon>
        <taxon>metagenomes</taxon>
        <taxon>ecological metagenomes</taxon>
    </lineage>
</organism>
<accession>A0A645AQ85</accession>
<dbReference type="AlphaFoldDB" id="A0A645AQ85"/>
<feature type="compositionally biased region" description="Basic residues" evidence="1">
    <location>
        <begin position="168"/>
        <end position="177"/>
    </location>
</feature>
<evidence type="ECO:0000313" key="2">
    <source>
        <dbReference type="EMBL" id="MPM54491.1"/>
    </source>
</evidence>
<gene>
    <name evidence="2" type="ORF">SDC9_101269</name>
</gene>
<comment type="caution">
    <text evidence="2">The sequence shown here is derived from an EMBL/GenBank/DDBJ whole genome shotgun (WGS) entry which is preliminary data.</text>
</comment>
<dbReference type="EMBL" id="VSSQ01014826">
    <property type="protein sequence ID" value="MPM54491.1"/>
    <property type="molecule type" value="Genomic_DNA"/>
</dbReference>
<feature type="compositionally biased region" description="Basic residues" evidence="1">
    <location>
        <begin position="128"/>
        <end position="138"/>
    </location>
</feature>
<feature type="compositionally biased region" description="Basic and acidic residues" evidence="1">
    <location>
        <begin position="140"/>
        <end position="152"/>
    </location>
</feature>
<sequence length="218" mass="25027">MAGQLPQLQRHRQASEGLGPGGNGRGHHLPDSRRPGRGHRLRLRRPLPSHHGHAGQRHHHQLRLQPPGRARQPQPQPRRHRAGPDPHVHPQPRAGNREPELDQRPVPMDGLRQRHPELHRQRPEPIHHRSRRHAHPRRPGQPDRRRGVDLHLRRGQQAQERDQDGLHRHARVRRRRPAAPDHAGGNGHGVAVRRHGLGGGVQQQRQPAKALRAWPWRG</sequence>
<feature type="region of interest" description="Disordered" evidence="1">
    <location>
        <begin position="1"/>
        <end position="218"/>
    </location>
</feature>
<name>A0A645AQ85_9ZZZZ</name>
<reference evidence="2" key="1">
    <citation type="submission" date="2019-08" db="EMBL/GenBank/DDBJ databases">
        <authorList>
            <person name="Kucharzyk K."/>
            <person name="Murdoch R.W."/>
            <person name="Higgins S."/>
            <person name="Loffler F."/>
        </authorList>
    </citation>
    <scope>NUCLEOTIDE SEQUENCE</scope>
</reference>
<feature type="compositionally biased region" description="Low complexity" evidence="1">
    <location>
        <begin position="63"/>
        <end position="73"/>
    </location>
</feature>
<feature type="compositionally biased region" description="Basic residues" evidence="1">
    <location>
        <begin position="35"/>
        <end position="62"/>
    </location>
</feature>
<feature type="compositionally biased region" description="Basic and acidic residues" evidence="1">
    <location>
        <begin position="111"/>
        <end position="127"/>
    </location>
</feature>
<proteinExistence type="predicted"/>
<evidence type="ECO:0000256" key="1">
    <source>
        <dbReference type="SAM" id="MobiDB-lite"/>
    </source>
</evidence>